<evidence type="ECO:0000256" key="4">
    <source>
        <dbReference type="ARBA" id="ARBA00022531"/>
    </source>
</evidence>
<dbReference type="HAMAP" id="MF_00431">
    <property type="entry name" value="PSI_PsaI"/>
    <property type="match status" value="1"/>
</dbReference>
<evidence type="ECO:0000313" key="13">
    <source>
        <dbReference type="Proteomes" id="UP000307987"/>
    </source>
</evidence>
<dbReference type="GO" id="GO:0015979">
    <property type="term" value="P:photosynthesis"/>
    <property type="evidence" value="ECO:0007669"/>
    <property type="project" value="UniProtKB-UniRule"/>
</dbReference>
<dbReference type="NCBIfam" id="TIGR03052">
    <property type="entry name" value="PS_I_psaI"/>
    <property type="match status" value="1"/>
</dbReference>
<evidence type="ECO:0000256" key="9">
    <source>
        <dbReference type="ARBA" id="ARBA00023136"/>
    </source>
</evidence>
<dbReference type="AlphaFoldDB" id="A0A0G4KB89"/>
<evidence type="ECO:0000256" key="11">
    <source>
        <dbReference type="HAMAP-Rule" id="MF_00431"/>
    </source>
</evidence>
<dbReference type="InterPro" id="IPR001302">
    <property type="entry name" value="PSI_PsaI"/>
</dbReference>
<accession>A0A0G4KB89</accession>
<gene>
    <name evidence="11 12" type="primary">psaI</name>
</gene>
<protein>
    <recommendedName>
        <fullName evidence="3 11">Photosystem I reaction center subunit VIII</fullName>
    </recommendedName>
</protein>
<organism evidence="12 13">
    <name type="scientific">Laurencia snackeyi</name>
    <dbReference type="NCBI Taxonomy" id="1858662"/>
    <lineage>
        <taxon>Eukaryota</taxon>
        <taxon>Rhodophyta</taxon>
        <taxon>Florideophyceae</taxon>
        <taxon>Rhodymeniophycidae</taxon>
        <taxon>Ceramiales</taxon>
        <taxon>Rhodomelaceae</taxon>
        <taxon>Laurencieae</taxon>
        <taxon>Laurencia</taxon>
    </lineage>
</organism>
<evidence type="ECO:0000256" key="6">
    <source>
        <dbReference type="ARBA" id="ARBA00022836"/>
    </source>
</evidence>
<keyword evidence="8 11" id="KW-0793">Thylakoid</keyword>
<dbReference type="InterPro" id="IPR036357">
    <property type="entry name" value="PSI_PsaI_sf"/>
</dbReference>
<feature type="transmembrane region" description="Helical" evidence="11">
    <location>
        <begin position="6"/>
        <end position="30"/>
    </location>
</feature>
<reference evidence="13" key="1">
    <citation type="journal article" date="2017" name="BMC Genomics">
        <title>Complete chloroplast genome of Gracilaria firma (Gracilariaceae, Rhodophyta), with discussion on the use of chloroplast phylogenomics in the subclass Rhodymeniophycidae.</title>
        <authorList>
            <person name="Ng P.K."/>
            <person name="Lin S.M."/>
            <person name="Lim P.E."/>
            <person name="Liu L.C."/>
            <person name="Chen C.M."/>
            <person name="Pai T.W."/>
        </authorList>
    </citation>
    <scope>NUCLEOTIDE SEQUENCE [LARGE SCALE GENOMIC DNA]</scope>
</reference>
<evidence type="ECO:0000256" key="5">
    <source>
        <dbReference type="ARBA" id="ARBA00022692"/>
    </source>
</evidence>
<keyword evidence="5 11" id="KW-0812">Transmembrane</keyword>
<keyword evidence="12" id="KW-0934">Plastid</keyword>
<evidence type="ECO:0000256" key="7">
    <source>
        <dbReference type="ARBA" id="ARBA00022989"/>
    </source>
</evidence>
<evidence type="ECO:0000256" key="10">
    <source>
        <dbReference type="ARBA" id="ARBA00046266"/>
    </source>
</evidence>
<comment type="function">
    <text evidence="1 11">May help in the organization of the PsaL subunit.</text>
</comment>
<evidence type="ECO:0000256" key="8">
    <source>
        <dbReference type="ARBA" id="ARBA00023078"/>
    </source>
</evidence>
<keyword evidence="4 11" id="KW-0602">Photosynthesis</keyword>
<evidence type="ECO:0000256" key="1">
    <source>
        <dbReference type="ARBA" id="ARBA00003541"/>
    </source>
</evidence>
<dbReference type="NCBIfam" id="NF008830">
    <property type="entry name" value="PRK11877.1"/>
    <property type="match status" value="1"/>
</dbReference>
<sequence>MTASYLPSILVPLVGILFPGLTMALLFLYIEEENIG</sequence>
<dbReference type="PANTHER" id="PTHR35775">
    <property type="match status" value="1"/>
</dbReference>
<keyword evidence="6 11" id="KW-0603">Photosystem I</keyword>
<geneLocation type="plastid" evidence="12"/>
<keyword evidence="9 11" id="KW-0472">Membrane</keyword>
<dbReference type="SUPFAM" id="SSF81540">
    <property type="entry name" value="Subunit VIII of photosystem I reaction centre, PsaI"/>
    <property type="match status" value="1"/>
</dbReference>
<dbReference type="EMBL" id="LN833431">
    <property type="protein sequence ID" value="CRF40061.1"/>
    <property type="molecule type" value="Genomic_DNA"/>
</dbReference>
<comment type="similarity">
    <text evidence="2 11">Belongs to the PsaI family.</text>
</comment>
<comment type="subcellular location">
    <subcellularLocation>
        <location evidence="11">Cellular thylakoid membrane</location>
        <topology evidence="11">Single-pass membrane protein</topology>
    </subcellularLocation>
    <subcellularLocation>
        <location evidence="10">Plastid thylakoid membrane</location>
        <topology evidence="10">Single-pass membrane protein</topology>
    </subcellularLocation>
</comment>
<evidence type="ECO:0000256" key="2">
    <source>
        <dbReference type="ARBA" id="ARBA00005252"/>
    </source>
</evidence>
<name>A0A0G4KB89_9FLOR</name>
<dbReference type="PANTHER" id="PTHR35775:SF2">
    <property type="entry name" value="PHOTOSYSTEM I REACTION CENTER SUBUNIT VIII"/>
    <property type="match status" value="1"/>
</dbReference>
<keyword evidence="7 11" id="KW-1133">Transmembrane helix</keyword>
<dbReference type="Proteomes" id="UP000307987">
    <property type="component" value="Plastid JFC0032_plastid"/>
</dbReference>
<evidence type="ECO:0000256" key="3">
    <source>
        <dbReference type="ARBA" id="ARBA00019929"/>
    </source>
</evidence>
<proteinExistence type="inferred from homology"/>
<dbReference type="GO" id="GO:0055035">
    <property type="term" value="C:plastid thylakoid membrane"/>
    <property type="evidence" value="ECO:0007669"/>
    <property type="project" value="UniProtKB-SubCell"/>
</dbReference>
<evidence type="ECO:0000313" key="12">
    <source>
        <dbReference type="EMBL" id="CRF40061.1"/>
    </source>
</evidence>
<dbReference type="GO" id="GO:0009522">
    <property type="term" value="C:photosystem I"/>
    <property type="evidence" value="ECO:0007669"/>
    <property type="project" value="UniProtKB-KW"/>
</dbReference>
<dbReference type="Pfam" id="PF00796">
    <property type="entry name" value="PSI_8"/>
    <property type="match status" value="1"/>
</dbReference>